<dbReference type="Pfam" id="PF03734">
    <property type="entry name" value="YkuD"/>
    <property type="match status" value="1"/>
</dbReference>
<name>A0ABW0GHU7_9MICO</name>
<feature type="signal peptide" evidence="1">
    <location>
        <begin position="1"/>
        <end position="28"/>
    </location>
</feature>
<evidence type="ECO:0000256" key="1">
    <source>
        <dbReference type="SAM" id="SignalP"/>
    </source>
</evidence>
<gene>
    <name evidence="3" type="ORF">ACFPJ6_01685</name>
</gene>
<evidence type="ECO:0000259" key="2">
    <source>
        <dbReference type="Pfam" id="PF03734"/>
    </source>
</evidence>
<sequence length="436" mass="47391">MSRTARPVVTVLLTLAVVLLGAVAPASAGTVTVPGIERFESRLPAATSQVIVVTAPSWTTSYATLTAYERRATGWERVHGPWQARLGPNGFMIGEERVVGNRTTPAGSYSITETFGRLADPGTRMPYVQVGMDHYWVGGSESPYYNDMRLGSQGGFRTEASERLATYDPQYNYAAVIDFNRPDPVAGRGSAIFLHVNGRDATLGCVSVSQTQMHTLLRWLDPAATPQIVMGPQSWLDDRPGGATRTDELVAYDPTTGRRALLDLRADGSTRTLTDTTWSKAWTLTPVETDGTTGSELLTYNPTTGRRVLLDLRADGTTRTLTDTTWSKAWHLTPVETDGTTGSELLTYNPTTGRRALLDLRADGTTRTLTDTTWSKAWTLTPVETDGTTGSELLTYNPTTGRRVLLDLRADGTTVTLSDTTWSRGWSLTALDVDGS</sequence>
<organism evidence="3 4">
    <name type="scientific">Aquipuribacter nitratireducens</name>
    <dbReference type="NCBI Taxonomy" id="650104"/>
    <lineage>
        <taxon>Bacteria</taxon>
        <taxon>Bacillati</taxon>
        <taxon>Actinomycetota</taxon>
        <taxon>Actinomycetes</taxon>
        <taxon>Micrococcales</taxon>
        <taxon>Intrasporangiaceae</taxon>
        <taxon>Aquipuribacter</taxon>
    </lineage>
</organism>
<dbReference type="InterPro" id="IPR005490">
    <property type="entry name" value="LD_TPept_cat_dom"/>
</dbReference>
<accession>A0ABW0GHU7</accession>
<evidence type="ECO:0000313" key="3">
    <source>
        <dbReference type="EMBL" id="MFC5379493.1"/>
    </source>
</evidence>
<protein>
    <submittedName>
        <fullName evidence="3">L,D-transpeptidase</fullName>
    </submittedName>
</protein>
<dbReference type="RefSeq" id="WP_340266268.1">
    <property type="nucleotide sequence ID" value="NZ_JBBEOG010000001.1"/>
</dbReference>
<dbReference type="EMBL" id="JBHSLD010000001">
    <property type="protein sequence ID" value="MFC5379493.1"/>
    <property type="molecule type" value="Genomic_DNA"/>
</dbReference>
<evidence type="ECO:0000313" key="4">
    <source>
        <dbReference type="Proteomes" id="UP001596122"/>
    </source>
</evidence>
<dbReference type="PANTHER" id="PTHR38589">
    <property type="entry name" value="BLR0621 PROTEIN"/>
    <property type="match status" value="1"/>
</dbReference>
<feature type="chain" id="PRO_5046321107" evidence="1">
    <location>
        <begin position="29"/>
        <end position="436"/>
    </location>
</feature>
<keyword evidence="4" id="KW-1185">Reference proteome</keyword>
<keyword evidence="1" id="KW-0732">Signal</keyword>
<feature type="domain" description="L,D-TPase catalytic" evidence="2">
    <location>
        <begin position="97"/>
        <end position="226"/>
    </location>
</feature>
<comment type="caution">
    <text evidence="3">The sequence shown here is derived from an EMBL/GenBank/DDBJ whole genome shotgun (WGS) entry which is preliminary data.</text>
</comment>
<dbReference type="Proteomes" id="UP001596122">
    <property type="component" value="Unassembled WGS sequence"/>
</dbReference>
<reference evidence="4" key="1">
    <citation type="journal article" date="2019" name="Int. J. Syst. Evol. Microbiol.">
        <title>The Global Catalogue of Microorganisms (GCM) 10K type strain sequencing project: providing services to taxonomists for standard genome sequencing and annotation.</title>
        <authorList>
            <consortium name="The Broad Institute Genomics Platform"/>
            <consortium name="The Broad Institute Genome Sequencing Center for Infectious Disease"/>
            <person name="Wu L."/>
            <person name="Ma J."/>
        </authorList>
    </citation>
    <scope>NUCLEOTIDE SEQUENCE [LARGE SCALE GENOMIC DNA]</scope>
    <source>
        <strain evidence="4">CCUG 43114</strain>
    </source>
</reference>
<proteinExistence type="predicted"/>
<dbReference type="PANTHER" id="PTHR38589:SF1">
    <property type="entry name" value="BLR0621 PROTEIN"/>
    <property type="match status" value="1"/>
</dbReference>